<evidence type="ECO:0000256" key="1">
    <source>
        <dbReference type="ARBA" id="ARBA00005232"/>
    </source>
</evidence>
<proteinExistence type="inferred from homology"/>
<evidence type="ECO:0000256" key="3">
    <source>
        <dbReference type="ARBA" id="ARBA00023315"/>
    </source>
</evidence>
<dbReference type="InterPro" id="IPR000542">
    <property type="entry name" value="Carn_acyl_trans"/>
</dbReference>
<evidence type="ECO:0000313" key="6">
    <source>
        <dbReference type="Proteomes" id="UP001642483"/>
    </source>
</evidence>
<keyword evidence="2" id="KW-0808">Transferase</keyword>
<protein>
    <recommendedName>
        <fullName evidence="4">Choline/carnitine acyltransferase domain-containing protein</fullName>
    </recommendedName>
</protein>
<keyword evidence="3" id="KW-0012">Acyltransferase</keyword>
<dbReference type="SUPFAM" id="SSF52777">
    <property type="entry name" value="CoA-dependent acyltransferases"/>
    <property type="match status" value="2"/>
</dbReference>
<evidence type="ECO:0000256" key="2">
    <source>
        <dbReference type="ARBA" id="ARBA00022679"/>
    </source>
</evidence>
<dbReference type="Gene3D" id="3.30.559.70">
    <property type="entry name" value="Choline/Carnitine o-acyltransferase, domain 2"/>
    <property type="match status" value="1"/>
</dbReference>
<keyword evidence="6" id="KW-1185">Reference proteome</keyword>
<dbReference type="Proteomes" id="UP001642483">
    <property type="component" value="Unassembled WGS sequence"/>
</dbReference>
<evidence type="ECO:0000259" key="4">
    <source>
        <dbReference type="Pfam" id="PF00755"/>
    </source>
</evidence>
<dbReference type="InterPro" id="IPR042231">
    <property type="entry name" value="Cho/carn_acyl_trans_2"/>
</dbReference>
<accession>A0ABP0H2I2</accession>
<dbReference type="Pfam" id="PF00755">
    <property type="entry name" value="Carn_acyltransf"/>
    <property type="match status" value="1"/>
</dbReference>
<comment type="similarity">
    <text evidence="1">Belongs to the carnitine/choline acetyltransferase family.</text>
</comment>
<dbReference type="PROSITE" id="PS00439">
    <property type="entry name" value="ACYLTRANSF_C_1"/>
    <property type="match status" value="1"/>
</dbReference>
<evidence type="ECO:0000313" key="5">
    <source>
        <dbReference type="EMBL" id="CAK8697219.1"/>
    </source>
</evidence>
<dbReference type="Gene3D" id="3.30.559.10">
    <property type="entry name" value="Chloramphenicol acetyltransferase-like domain"/>
    <property type="match status" value="1"/>
</dbReference>
<reference evidence="5 6" key="1">
    <citation type="submission" date="2024-02" db="EMBL/GenBank/DDBJ databases">
        <authorList>
            <person name="Daric V."/>
            <person name="Darras S."/>
        </authorList>
    </citation>
    <scope>NUCLEOTIDE SEQUENCE [LARGE SCALE GENOMIC DNA]</scope>
</reference>
<organism evidence="5 6">
    <name type="scientific">Clavelina lepadiformis</name>
    <name type="common">Light-bulb sea squirt</name>
    <name type="synonym">Ascidia lepadiformis</name>
    <dbReference type="NCBI Taxonomy" id="159417"/>
    <lineage>
        <taxon>Eukaryota</taxon>
        <taxon>Metazoa</taxon>
        <taxon>Chordata</taxon>
        <taxon>Tunicata</taxon>
        <taxon>Ascidiacea</taxon>
        <taxon>Aplousobranchia</taxon>
        <taxon>Clavelinidae</taxon>
        <taxon>Clavelina</taxon>
    </lineage>
</organism>
<dbReference type="InterPro" id="IPR039551">
    <property type="entry name" value="Cho/carn_acyl_trans"/>
</dbReference>
<dbReference type="InterPro" id="IPR023213">
    <property type="entry name" value="CAT-like_dom_sf"/>
</dbReference>
<gene>
    <name evidence="5" type="ORF">CVLEPA_LOCUS30483</name>
</gene>
<dbReference type="PANTHER" id="PTHR22589:SF67">
    <property type="entry name" value="PEROXISOMAL CARNITINE O-OCTANOYLTRANSFERASE"/>
    <property type="match status" value="1"/>
</dbReference>
<dbReference type="PANTHER" id="PTHR22589">
    <property type="entry name" value="CARNITINE O-ACYLTRANSFERASE"/>
    <property type="match status" value="1"/>
</dbReference>
<name>A0ABP0H2I2_CLALP</name>
<dbReference type="EMBL" id="CAWYQH010000163">
    <property type="protein sequence ID" value="CAK8697219.1"/>
    <property type="molecule type" value="Genomic_DNA"/>
</dbReference>
<feature type="domain" description="Choline/carnitine acyltransferase" evidence="4">
    <location>
        <begin position="27"/>
        <end position="604"/>
    </location>
</feature>
<comment type="caution">
    <text evidence="5">The sequence shown here is derived from an EMBL/GenBank/DDBJ whole genome shotgun (WGS) entry which is preliminary data.</text>
</comment>
<sequence>MASLFLVNDSNQPESKTFYNDSKLPSLPVPSVKQTIEKYLDSCEAVLTADEYEKTVKTCQLFMQNDAPYLQEKLLERATNHRNWLEQWWSDKVYLESRTSLLVSNFSGPGTYLEHYWPLQEGTQLERCAFGTYLFMQFWQLVRKEVLAAHSTSDGKYLTMHQFRYMFNTCRIPHKGRDKLHHSFRTEREGSSPTHTIVSYRGYLFKIECVDSKSGDIFTPPQFYKAFQYIRNLCESRAEGPALPALTSLDRDKWAEARDHLIEINPSNLEALREIESSLMFTAMDDTSLRNYTELAYAGMVGDPALLWYDKSYNSVTSLNGATWCNCDHTPYDAMVMVAMVEFFTYSIKKLKGVWPESLETDQFVKPIEINFYLDKKAQNSITEAKQHIYRMRQNLELLQIVFYKFGKSEMKKYKIHPDFMVQICLQLAYMQVHGKPGPTYETAITRQYYHGRTETCRTCTPEAVAFCKEMIACDSEIDAKSCRNLISLLQAAQSKFLSLMADCMNNHGCDRHLLGLLLISVENGLEVPKLFTDPAFSASGGNGNFVLSTSCVGYFHGQGGVAPMVEDGYGFFYRINDGRLIYTVSAYNSSSETSAQKMSDHFEYSMSTVYDLLKLSSRMSKM</sequence>